<accession>I7JVD2</accession>
<name>I7JVD2_9LACO</name>
<dbReference type="AlphaFoldDB" id="I7JVD2"/>
<dbReference type="Proteomes" id="UP000009320">
    <property type="component" value="Unassembled WGS sequence"/>
</dbReference>
<gene>
    <name evidence="1" type="ORF">BN55_07875</name>
</gene>
<evidence type="ECO:0000313" key="2">
    <source>
        <dbReference type="Proteomes" id="UP000009320"/>
    </source>
</evidence>
<organism evidence="1 2">
    <name type="scientific">Lactobacillus hominis DSM 23910 = CRBIP 24.179</name>
    <dbReference type="NCBI Taxonomy" id="1423758"/>
    <lineage>
        <taxon>Bacteria</taxon>
        <taxon>Bacillati</taxon>
        <taxon>Bacillota</taxon>
        <taxon>Bacilli</taxon>
        <taxon>Lactobacillales</taxon>
        <taxon>Lactobacillaceae</taxon>
        <taxon>Lactobacillus</taxon>
    </lineage>
</organism>
<evidence type="ECO:0000313" key="1">
    <source>
        <dbReference type="EMBL" id="CCI82631.1"/>
    </source>
</evidence>
<sequence length="42" mass="4859">MTNLIKYPSLYTVTCPNCGEKGVEVSRIKTKFGDMNYARYYC</sequence>
<proteinExistence type="predicted"/>
<reference evidence="1 2" key="1">
    <citation type="submission" date="2012-06" db="EMBL/GenBank/DDBJ databases">
        <title>Draft Genome Sequence of Lactobacillus hominis Strain CRBIP 24.179T, isolated from human intestine.</title>
        <authorList>
            <person name="Cousin S."/>
            <person name="Ma L."/>
            <person name="Bizet C."/>
            <person name="Loux V."/>
            <person name="Bouchier C."/>
            <person name="Clermont D."/>
            <person name="Creno S."/>
        </authorList>
    </citation>
    <scope>NUCLEOTIDE SEQUENCE [LARGE SCALE GENOMIC DNA]</scope>
    <source>
        <strain evidence="2">CRBIP 24.179T</strain>
    </source>
</reference>
<comment type="caution">
    <text evidence="1">The sequence shown here is derived from an EMBL/GenBank/DDBJ whole genome shotgun (WGS) entry which is preliminary data.</text>
</comment>
<dbReference type="EMBL" id="CAKE01000034">
    <property type="protein sequence ID" value="CCI82631.1"/>
    <property type="molecule type" value="Genomic_DNA"/>
</dbReference>
<protein>
    <submittedName>
        <fullName evidence="1">Uncharacterized protein</fullName>
    </submittedName>
</protein>
<keyword evidence="2" id="KW-1185">Reference proteome</keyword>